<dbReference type="OrthoDB" id="440324at2759"/>
<accession>A0A1V9YZA8</accession>
<evidence type="ECO:0000256" key="6">
    <source>
        <dbReference type="ARBA" id="ARBA00023163"/>
    </source>
</evidence>
<evidence type="ECO:0000256" key="9">
    <source>
        <dbReference type="SAM" id="MobiDB-lite"/>
    </source>
</evidence>
<keyword evidence="4" id="KW-0805">Transcription regulation</keyword>
<dbReference type="Proteomes" id="UP000243579">
    <property type="component" value="Unassembled WGS sequence"/>
</dbReference>
<evidence type="ECO:0000256" key="1">
    <source>
        <dbReference type="ARBA" id="ARBA00004123"/>
    </source>
</evidence>
<dbReference type="EMBL" id="JNBR01000559">
    <property type="protein sequence ID" value="OQR91031.1"/>
    <property type="molecule type" value="Genomic_DNA"/>
</dbReference>
<feature type="coiled-coil region" evidence="8">
    <location>
        <begin position="198"/>
        <end position="225"/>
    </location>
</feature>
<feature type="region of interest" description="Disordered" evidence="9">
    <location>
        <begin position="25"/>
        <end position="80"/>
    </location>
</feature>
<evidence type="ECO:0000256" key="4">
    <source>
        <dbReference type="ARBA" id="ARBA00023015"/>
    </source>
</evidence>
<feature type="compositionally biased region" description="Low complexity" evidence="9">
    <location>
        <begin position="332"/>
        <end position="341"/>
    </location>
</feature>
<keyword evidence="11" id="KW-1185">Reference proteome</keyword>
<evidence type="ECO:0000256" key="2">
    <source>
        <dbReference type="ARBA" id="ARBA00010916"/>
    </source>
</evidence>
<dbReference type="GO" id="GO:0000123">
    <property type="term" value="C:histone acetyltransferase complex"/>
    <property type="evidence" value="ECO:0007669"/>
    <property type="project" value="InterPro"/>
</dbReference>
<dbReference type="Pfam" id="PF09340">
    <property type="entry name" value="NuA4"/>
    <property type="match status" value="1"/>
</dbReference>
<feature type="compositionally biased region" description="Low complexity" evidence="9">
    <location>
        <begin position="105"/>
        <end position="116"/>
    </location>
</feature>
<keyword evidence="6" id="KW-0804">Transcription</keyword>
<proteinExistence type="inferred from homology"/>
<evidence type="ECO:0000313" key="11">
    <source>
        <dbReference type="Proteomes" id="UP000243579"/>
    </source>
</evidence>
<organism evidence="10 11">
    <name type="scientific">Achlya hypogyna</name>
    <name type="common">Oomycete</name>
    <name type="synonym">Protoachlya hypogyna</name>
    <dbReference type="NCBI Taxonomy" id="1202772"/>
    <lineage>
        <taxon>Eukaryota</taxon>
        <taxon>Sar</taxon>
        <taxon>Stramenopiles</taxon>
        <taxon>Oomycota</taxon>
        <taxon>Saprolegniomycetes</taxon>
        <taxon>Saprolegniales</taxon>
        <taxon>Achlyaceae</taxon>
        <taxon>Achlya</taxon>
    </lineage>
</organism>
<dbReference type="InterPro" id="IPR015418">
    <property type="entry name" value="Eaf6"/>
</dbReference>
<feature type="compositionally biased region" description="Basic and acidic residues" evidence="9">
    <location>
        <begin position="45"/>
        <end position="55"/>
    </location>
</feature>
<evidence type="ECO:0000313" key="10">
    <source>
        <dbReference type="EMBL" id="OQR91031.1"/>
    </source>
</evidence>
<reference evidence="10 11" key="1">
    <citation type="journal article" date="2014" name="Genome Biol. Evol.">
        <title>The secreted proteins of Achlya hypogyna and Thraustotheca clavata identify the ancestral oomycete secretome and reveal gene acquisitions by horizontal gene transfer.</title>
        <authorList>
            <person name="Misner I."/>
            <person name="Blouin N."/>
            <person name="Leonard G."/>
            <person name="Richards T.A."/>
            <person name="Lane C.E."/>
        </authorList>
    </citation>
    <scope>NUCLEOTIDE SEQUENCE [LARGE SCALE GENOMIC DNA]</scope>
    <source>
        <strain evidence="10 11">ATCC 48635</strain>
    </source>
</reference>
<comment type="caution">
    <text evidence="10">The sequence shown here is derived from an EMBL/GenBank/DDBJ whole genome shotgun (WGS) entry which is preliminary data.</text>
</comment>
<dbReference type="AlphaFoldDB" id="A0A1V9YZA8"/>
<evidence type="ECO:0000256" key="3">
    <source>
        <dbReference type="ARBA" id="ARBA00022853"/>
    </source>
</evidence>
<dbReference type="GO" id="GO:0005634">
    <property type="term" value="C:nucleus"/>
    <property type="evidence" value="ECO:0007669"/>
    <property type="project" value="UniProtKB-SubCell"/>
</dbReference>
<dbReference type="GO" id="GO:0006325">
    <property type="term" value="P:chromatin organization"/>
    <property type="evidence" value="ECO:0007669"/>
    <property type="project" value="UniProtKB-KW"/>
</dbReference>
<protein>
    <submittedName>
        <fullName evidence="10">Uncharacterized protein</fullName>
    </submittedName>
</protein>
<comment type="subcellular location">
    <subcellularLocation>
        <location evidence="1">Nucleus</location>
    </subcellularLocation>
</comment>
<keyword evidence="5 8" id="KW-0175">Coiled coil</keyword>
<evidence type="ECO:0000256" key="7">
    <source>
        <dbReference type="ARBA" id="ARBA00023242"/>
    </source>
</evidence>
<feature type="region of interest" description="Disordered" evidence="9">
    <location>
        <begin position="332"/>
        <end position="357"/>
    </location>
</feature>
<feature type="compositionally biased region" description="Low complexity" evidence="9">
    <location>
        <begin position="163"/>
        <end position="183"/>
    </location>
</feature>
<dbReference type="PANTHER" id="PTHR13476">
    <property type="entry name" value="CHROMATIN MODIFICATION-RELATED PROTEIN MEAF6"/>
    <property type="match status" value="1"/>
</dbReference>
<feature type="region of interest" description="Disordered" evidence="9">
    <location>
        <begin position="100"/>
        <end position="190"/>
    </location>
</feature>
<comment type="similarity">
    <text evidence="2">Belongs to the EAF6 family.</text>
</comment>
<sequence length="357" mass="38845">MARCKCKARKCLKCEACIKCQCYCNGTPVRKPKPATSPKPHRPKKPSEDDMGDGRPKKRQMTMDELLGPRRSSLARENDVDESAVLDAVALQLHALKAETGEVISAPSAAPSPTSSSDEETEYVAPRASLRNRARSEGESELVSAPPIKRKSPRSRDKQVAVEETIAPATEPDAAASPTAATEAVKEEAAPLTLDEELKEIMDRREAEEDELAALEKQIFELEGAYLRRNQHAGNIAKGWAPAKSFVAEVMKDQLVEVELSGDNPPEMAPAEADAVDQQRIFSFSSLSSPAELLAQKWLEGKSDEELFALQVAATPEGRSLRKRDVIIDTAVASSVSANPSPRVPGPKPKGKRKKPY</sequence>
<evidence type="ECO:0000256" key="8">
    <source>
        <dbReference type="SAM" id="Coils"/>
    </source>
</evidence>
<gene>
    <name evidence="10" type="ORF">ACHHYP_05020</name>
</gene>
<dbReference type="STRING" id="1202772.A0A1V9YZA8"/>
<keyword evidence="3" id="KW-0156">Chromatin regulator</keyword>
<keyword evidence="7" id="KW-0539">Nucleus</keyword>
<name>A0A1V9YZA8_ACHHY</name>
<evidence type="ECO:0000256" key="5">
    <source>
        <dbReference type="ARBA" id="ARBA00023054"/>
    </source>
</evidence>